<dbReference type="AlphaFoldDB" id="A0A5N6U1R3"/>
<reference evidence="2 3" key="1">
    <citation type="submission" date="2019-04" db="EMBL/GenBank/DDBJ databases">
        <title>Friends and foes A comparative genomics study of 23 Aspergillus species from section Flavi.</title>
        <authorList>
            <consortium name="DOE Joint Genome Institute"/>
            <person name="Kjaerbolling I."/>
            <person name="Vesth T."/>
            <person name="Frisvad J.C."/>
            <person name="Nybo J.L."/>
            <person name="Theobald S."/>
            <person name="Kildgaard S."/>
            <person name="Isbrandt T."/>
            <person name="Kuo A."/>
            <person name="Sato A."/>
            <person name="Lyhne E.K."/>
            <person name="Kogle M.E."/>
            <person name="Wiebenga A."/>
            <person name="Kun R.S."/>
            <person name="Lubbers R.J."/>
            <person name="Makela M.R."/>
            <person name="Barry K."/>
            <person name="Chovatia M."/>
            <person name="Clum A."/>
            <person name="Daum C."/>
            <person name="Haridas S."/>
            <person name="He G."/>
            <person name="LaButti K."/>
            <person name="Lipzen A."/>
            <person name="Mondo S."/>
            <person name="Riley R."/>
            <person name="Salamov A."/>
            <person name="Simmons B.A."/>
            <person name="Magnuson J.K."/>
            <person name="Henrissat B."/>
            <person name="Mortensen U.H."/>
            <person name="Larsen T.O."/>
            <person name="Devries R.P."/>
            <person name="Grigoriev I.V."/>
            <person name="Machida M."/>
            <person name="Baker S.E."/>
            <person name="Andersen M.R."/>
        </authorList>
    </citation>
    <scope>NUCLEOTIDE SEQUENCE [LARGE SCALE GENOMIC DNA]</scope>
    <source>
        <strain evidence="2 3">IBT 18842</strain>
    </source>
</reference>
<evidence type="ECO:0000313" key="3">
    <source>
        <dbReference type="Proteomes" id="UP000325780"/>
    </source>
</evidence>
<accession>A0A5N6U1R3</accession>
<gene>
    <name evidence="2" type="ORF">BDV25DRAFT_67952</name>
</gene>
<name>A0A5N6U1R3_ASPAV</name>
<sequence length="91" mass="10587">MTVFSALNEACHEAISNKNSQPNPPNLPTSSKRTSKPSYDPLFQHSQHQTLVPSTRRPETRCSWQYLKQQRSKRKHTSSNQPLGSRWRIQR</sequence>
<evidence type="ECO:0000313" key="2">
    <source>
        <dbReference type="EMBL" id="KAE8152460.1"/>
    </source>
</evidence>
<dbReference type="Proteomes" id="UP000325780">
    <property type="component" value="Unassembled WGS sequence"/>
</dbReference>
<protein>
    <submittedName>
        <fullName evidence="2">Uncharacterized protein</fullName>
    </submittedName>
</protein>
<organism evidence="2 3">
    <name type="scientific">Aspergillus avenaceus</name>
    <dbReference type="NCBI Taxonomy" id="36643"/>
    <lineage>
        <taxon>Eukaryota</taxon>
        <taxon>Fungi</taxon>
        <taxon>Dikarya</taxon>
        <taxon>Ascomycota</taxon>
        <taxon>Pezizomycotina</taxon>
        <taxon>Eurotiomycetes</taxon>
        <taxon>Eurotiomycetidae</taxon>
        <taxon>Eurotiales</taxon>
        <taxon>Aspergillaceae</taxon>
        <taxon>Aspergillus</taxon>
        <taxon>Aspergillus subgen. Circumdati</taxon>
    </lineage>
</organism>
<keyword evidence="3" id="KW-1185">Reference proteome</keyword>
<feature type="region of interest" description="Disordered" evidence="1">
    <location>
        <begin position="14"/>
        <end position="91"/>
    </location>
</feature>
<proteinExistence type="predicted"/>
<feature type="compositionally biased region" description="Polar residues" evidence="1">
    <location>
        <begin position="44"/>
        <end position="53"/>
    </location>
</feature>
<evidence type="ECO:0000256" key="1">
    <source>
        <dbReference type="SAM" id="MobiDB-lite"/>
    </source>
</evidence>
<dbReference type="EMBL" id="ML742053">
    <property type="protein sequence ID" value="KAE8152460.1"/>
    <property type="molecule type" value="Genomic_DNA"/>
</dbReference>